<dbReference type="EMBL" id="CM056741">
    <property type="protein sequence ID" value="KAJ8684311.1"/>
    <property type="molecule type" value="Genomic_DNA"/>
</dbReference>
<organism evidence="1 2">
    <name type="scientific">Eretmocerus hayati</name>
    <dbReference type="NCBI Taxonomy" id="131215"/>
    <lineage>
        <taxon>Eukaryota</taxon>
        <taxon>Metazoa</taxon>
        <taxon>Ecdysozoa</taxon>
        <taxon>Arthropoda</taxon>
        <taxon>Hexapoda</taxon>
        <taxon>Insecta</taxon>
        <taxon>Pterygota</taxon>
        <taxon>Neoptera</taxon>
        <taxon>Endopterygota</taxon>
        <taxon>Hymenoptera</taxon>
        <taxon>Apocrita</taxon>
        <taxon>Proctotrupomorpha</taxon>
        <taxon>Chalcidoidea</taxon>
        <taxon>Aphelinidae</taxon>
        <taxon>Aphelininae</taxon>
        <taxon>Eretmocerus</taxon>
    </lineage>
</organism>
<evidence type="ECO:0000313" key="1">
    <source>
        <dbReference type="EMBL" id="KAJ8684311.1"/>
    </source>
</evidence>
<reference evidence="1" key="1">
    <citation type="submission" date="2023-04" db="EMBL/GenBank/DDBJ databases">
        <title>A chromosome-level genome assembly of the parasitoid wasp Eretmocerus hayati.</title>
        <authorList>
            <person name="Zhong Y."/>
            <person name="Liu S."/>
            <person name="Liu Y."/>
        </authorList>
    </citation>
    <scope>NUCLEOTIDE SEQUENCE</scope>
    <source>
        <strain evidence="1">ZJU_SS_LIU_2023</strain>
    </source>
</reference>
<proteinExistence type="predicted"/>
<sequence>MANVRDSDTSLWLHNKLGTSNDSWTGSSICSQLNAEVLRNIKDCFPDLQTQVKLKLLLSFFHIPRRNVEEWRNELEEIIKVASLDSELWVSMLSEAMKTFPSTGSLNTDISELDEHRPIFGELVNDLRKLLRKQNDPAMLPLECQYLNKAALTAAFGSLPAPSKHFTLKRKPKSAALRSELVQKSLDASSNIKKSTAPTVPVRSRGMPRKMTDTTPLKGIPSRMPTSGFRPSGLTSSPMTNRTPIASRIGRKDGGIKLLDINEQPMGYAQAKKRKRLQEIEEQQKKAEEAKIAASAPTPATPTTEASTTPEYAQGLAPITTPATPVAAPIAPSTIAAALPQPYTKPISTTVPIAVVAPTPQIPVTSATPVAVVATTPVITAVETPAAPAPTVRPQAVTQITRLTTNPQANTASTRKGLSLTREQMLEAQDMFRTANKVTRPEKALILGFMAGSRDNPCPKLGNIVTVMLSENVEEVIQPDGTTALMQVETHFQMNYTNGEWKRIKKHRRVVNEESTNVAACATSNWTRVNRLQLPENVRSFSAGSRLLSHLQISKPAPDFSGTAVVKGDFKDIKLSDYKGKYVVLFFYPLDFTFVCPTELLAFGERVKEFESLNTQVIGVSIDSHFSHLAWINTPRKEGGLGGDLGYPLLSDLNRKISTAYNVLIEDQGIALRGLFIIDREGLLRQITVNDLPVGRSVDETLRLIKAFQFVEKHGEVCPANWQPDSKTIKPNPKDSKKYFESVN</sequence>
<protein>
    <submittedName>
        <fullName evidence="1">Uncharacterized protein</fullName>
    </submittedName>
</protein>
<keyword evidence="2" id="KW-1185">Reference proteome</keyword>
<dbReference type="Proteomes" id="UP001239111">
    <property type="component" value="Chromosome 1"/>
</dbReference>
<comment type="caution">
    <text evidence="1">The sequence shown here is derived from an EMBL/GenBank/DDBJ whole genome shotgun (WGS) entry which is preliminary data.</text>
</comment>
<evidence type="ECO:0000313" key="2">
    <source>
        <dbReference type="Proteomes" id="UP001239111"/>
    </source>
</evidence>
<accession>A0ACC2PNC5</accession>
<name>A0ACC2PNC5_9HYME</name>
<gene>
    <name evidence="1" type="ORF">QAD02_020103</name>
</gene>